<feature type="domain" description="Major facilitator superfamily (MFS) profile" evidence="8">
    <location>
        <begin position="1"/>
        <end position="492"/>
    </location>
</feature>
<dbReference type="InterPro" id="IPR011701">
    <property type="entry name" value="MFS"/>
</dbReference>
<keyword evidence="2" id="KW-0813">Transport</keyword>
<dbReference type="InterPro" id="IPR004638">
    <property type="entry name" value="EmrB-like"/>
</dbReference>
<feature type="transmembrane region" description="Helical" evidence="7">
    <location>
        <begin position="148"/>
        <end position="171"/>
    </location>
</feature>
<evidence type="ECO:0000256" key="3">
    <source>
        <dbReference type="ARBA" id="ARBA00022475"/>
    </source>
</evidence>
<feature type="transmembrane region" description="Helical" evidence="7">
    <location>
        <begin position="87"/>
        <end position="109"/>
    </location>
</feature>
<evidence type="ECO:0000259" key="8">
    <source>
        <dbReference type="PROSITE" id="PS50850"/>
    </source>
</evidence>
<feature type="transmembrane region" description="Helical" evidence="7">
    <location>
        <begin position="214"/>
        <end position="237"/>
    </location>
</feature>
<comment type="subcellular location">
    <subcellularLocation>
        <location evidence="1">Cell membrane</location>
        <topology evidence="1">Multi-pass membrane protein</topology>
    </subcellularLocation>
</comment>
<dbReference type="EMBL" id="JABXWD010000091">
    <property type="protein sequence ID" value="MBV6341298.1"/>
    <property type="molecule type" value="Genomic_DNA"/>
</dbReference>
<dbReference type="InterPro" id="IPR020846">
    <property type="entry name" value="MFS_dom"/>
</dbReference>
<comment type="caution">
    <text evidence="9">The sequence shown here is derived from an EMBL/GenBank/DDBJ whole genome shotgun (WGS) entry which is preliminary data.</text>
</comment>
<keyword evidence="4 7" id="KW-0812">Transmembrane</keyword>
<feature type="transmembrane region" description="Helical" evidence="7">
    <location>
        <begin position="469"/>
        <end position="487"/>
    </location>
</feature>
<feature type="transmembrane region" description="Helical" evidence="7">
    <location>
        <begin position="121"/>
        <end position="142"/>
    </location>
</feature>
<organism evidence="9 10">
    <name type="scientific">Candidatus Magnetobacterium casense</name>
    <dbReference type="NCBI Taxonomy" id="1455061"/>
    <lineage>
        <taxon>Bacteria</taxon>
        <taxon>Pseudomonadati</taxon>
        <taxon>Nitrospirota</taxon>
        <taxon>Thermodesulfovibrionia</taxon>
        <taxon>Thermodesulfovibrionales</taxon>
        <taxon>Candidatus Magnetobacteriaceae</taxon>
        <taxon>Candidatus Magnetobacterium</taxon>
    </lineage>
</organism>
<feature type="transmembrane region" description="Helical" evidence="7">
    <location>
        <begin position="346"/>
        <end position="364"/>
    </location>
</feature>
<dbReference type="NCBIfam" id="TIGR00711">
    <property type="entry name" value="efflux_EmrB"/>
    <property type="match status" value="1"/>
</dbReference>
<protein>
    <submittedName>
        <fullName evidence="9">DHA2 family efflux MFS transporter permease subunit</fullName>
    </submittedName>
</protein>
<dbReference type="Pfam" id="PF07690">
    <property type="entry name" value="MFS_1"/>
    <property type="match status" value="1"/>
</dbReference>
<evidence type="ECO:0000256" key="5">
    <source>
        <dbReference type="ARBA" id="ARBA00022989"/>
    </source>
</evidence>
<accession>A0ABS6RZK8</accession>
<name>A0ABS6RZK8_9BACT</name>
<feature type="transmembrane region" description="Helical" evidence="7">
    <location>
        <begin position="289"/>
        <end position="310"/>
    </location>
</feature>
<proteinExistence type="predicted"/>
<feature type="transmembrane region" description="Helical" evidence="7">
    <location>
        <begin position="32"/>
        <end position="54"/>
    </location>
</feature>
<evidence type="ECO:0000256" key="4">
    <source>
        <dbReference type="ARBA" id="ARBA00022692"/>
    </source>
</evidence>
<evidence type="ECO:0000256" key="6">
    <source>
        <dbReference type="ARBA" id="ARBA00023136"/>
    </source>
</evidence>
<keyword evidence="6 7" id="KW-0472">Membrane</keyword>
<dbReference type="PANTHER" id="PTHR23501:SF174">
    <property type="entry name" value="MULTIDRUG EXPORT PROTEIN EMRB-RELATED"/>
    <property type="match status" value="1"/>
</dbReference>
<keyword evidence="3" id="KW-1003">Cell membrane</keyword>
<dbReference type="PROSITE" id="PS50850">
    <property type="entry name" value="MFS"/>
    <property type="match status" value="1"/>
</dbReference>
<keyword evidence="5 7" id="KW-1133">Transmembrane helix</keyword>
<feature type="transmembrane region" description="Helical" evidence="7">
    <location>
        <begin position="183"/>
        <end position="202"/>
    </location>
</feature>
<dbReference type="Gene3D" id="1.20.1250.20">
    <property type="entry name" value="MFS general substrate transporter like domains"/>
    <property type="match status" value="1"/>
</dbReference>
<dbReference type="PANTHER" id="PTHR23501">
    <property type="entry name" value="MAJOR FACILITATOR SUPERFAMILY"/>
    <property type="match status" value="1"/>
</dbReference>
<evidence type="ECO:0000256" key="2">
    <source>
        <dbReference type="ARBA" id="ARBA00022448"/>
    </source>
</evidence>
<evidence type="ECO:0000313" key="10">
    <source>
        <dbReference type="Proteomes" id="UP001196980"/>
    </source>
</evidence>
<feature type="transmembrane region" description="Helical" evidence="7">
    <location>
        <begin position="385"/>
        <end position="403"/>
    </location>
</feature>
<evidence type="ECO:0000256" key="7">
    <source>
        <dbReference type="SAM" id="Phobius"/>
    </source>
</evidence>
<feature type="transmembrane region" description="Helical" evidence="7">
    <location>
        <begin position="317"/>
        <end position="334"/>
    </location>
</feature>
<feature type="transmembrane region" description="Helical" evidence="7">
    <location>
        <begin position="61"/>
        <end position="81"/>
    </location>
</feature>
<dbReference type="Gene3D" id="1.20.1720.10">
    <property type="entry name" value="Multidrug resistance protein D"/>
    <property type="match status" value="1"/>
</dbReference>
<gene>
    <name evidence="9" type="ORF">HWQ67_06850</name>
</gene>
<dbReference type="InterPro" id="IPR036259">
    <property type="entry name" value="MFS_trans_sf"/>
</dbReference>
<evidence type="ECO:0000256" key="1">
    <source>
        <dbReference type="ARBA" id="ARBA00004651"/>
    </source>
</evidence>
<dbReference type="CDD" id="cd17503">
    <property type="entry name" value="MFS_LmrB_MDR_like"/>
    <property type="match status" value="1"/>
</dbReference>
<reference evidence="9 10" key="1">
    <citation type="journal article" date="2020" name="J Geophys Res Biogeosci">
        <title>Magnetotaxis as an Adaptation to Enable Bacterial Shuttling of Microbial Sulfur and Sulfur Cycling Across Aquatic Oxic#Anoxic Interfaces.</title>
        <authorList>
            <person name="Li J."/>
            <person name="Liu P."/>
            <person name="Wang J."/>
            <person name="Roberts A.P."/>
            <person name="Pan Y."/>
        </authorList>
    </citation>
    <scope>NUCLEOTIDE SEQUENCE [LARGE SCALE GENOMIC DNA]</scope>
    <source>
        <strain evidence="9 10">MYR-1_YQ</strain>
    </source>
</reference>
<dbReference type="SUPFAM" id="SSF103473">
    <property type="entry name" value="MFS general substrate transporter"/>
    <property type="match status" value="1"/>
</dbReference>
<dbReference type="Proteomes" id="UP001196980">
    <property type="component" value="Unassembled WGS sequence"/>
</dbReference>
<sequence length="500" mass="54638">MLPTLIEIIDTSVVNVSLEHIRGSLSAGIDEATWAITAYLVSNAIIIPLTGWLSRMLGRKFYLILSISVFTVSSFLCGSAWNLQSLVIFRIIQGIGGGALQPLSQAILLEAFPHNQHGTAMALFGVGVMFGPIVGPMLGGWITDNWAWQWIFFINIPIGILSIIMCMVCITDPPYMQRTRMSIDYLGLALLVVGLASMQIVLEKGQGEDWFASGYIFWLTVVSVVSIIMFVVVEYFAESPIINLKVFSNVSFTTGNVVMFFAFFNLFASIVLLPIYLQSIMGYTATMAGKVLGLGGIATLLTMPVVGVLVNKINPRWPMAAGILIAAASTYLLSQLNLYVDFKTVFLPRVLLGVGMGLLFIPLTTMTMSGIRREDMGNATGIYNLLRNVGGSVGVAFVMTMVSRHSQSHQLQLVEHLSPFDRGYQMAASYIAGMLKFQGYSDYASAHTTDGIIYGQAIKQAAVLAFNDAAYVIFVVMLCVLPLVFIIKKDKAPTPQELHQ</sequence>
<feature type="transmembrane region" description="Helical" evidence="7">
    <location>
        <begin position="257"/>
        <end position="277"/>
    </location>
</feature>
<keyword evidence="10" id="KW-1185">Reference proteome</keyword>
<evidence type="ECO:0000313" key="9">
    <source>
        <dbReference type="EMBL" id="MBV6341298.1"/>
    </source>
</evidence>